<dbReference type="InterPro" id="IPR044855">
    <property type="entry name" value="CoA-Trfase_III_dom3_sf"/>
</dbReference>
<dbReference type="EMBL" id="UINC01001116">
    <property type="protein sequence ID" value="SUZ71287.1"/>
    <property type="molecule type" value="Genomic_DNA"/>
</dbReference>
<dbReference type="InterPro" id="IPR050483">
    <property type="entry name" value="CoA-transferase_III_domain"/>
</dbReference>
<dbReference type="InterPro" id="IPR023606">
    <property type="entry name" value="CoA-Trfase_III_dom_1_sf"/>
</dbReference>
<dbReference type="Pfam" id="PF02515">
    <property type="entry name" value="CoA_transf_3"/>
    <property type="match status" value="2"/>
</dbReference>
<keyword evidence="1" id="KW-0808">Transferase</keyword>
<evidence type="ECO:0008006" key="3">
    <source>
        <dbReference type="Google" id="ProtNLM"/>
    </source>
</evidence>
<dbReference type="Gene3D" id="3.40.50.10540">
    <property type="entry name" value="Crotonobetainyl-coa:carnitine coa-transferase, domain 1"/>
    <property type="match status" value="2"/>
</dbReference>
<sequence length="783" mass="84786">MSSMLSPYRILDLTDERANLTGLLLAQLGAEVIAVEPPDGTHSRQVAPFLHDEPEPESSLTHWAWNRGKKSVVGGESEIKRLSVTADVIVDCGVFESLDLAALRAKNPSLITITISAFGSTGPKSDWLATDLTILASGGQLGLTGDPDRAPVQVGAVPQGWLHAALEAAEAATIALVERSKSGWGQHIDVSAQQAVTQCTQTMLMTTAVGAPLVARAGGGIKAGEYVLRTVYPALDGYVSITFMFGEMVGPFSRRLMEWVYEEGFCDEATRDQNWIDFFTLIYTGQADPEGLNRAQDAIAAFTATKTKAELMVGNHERRLLIAPVATTQDLLESEHLAVRGFFEEVADFECPFPGRFAKASVPLTLLGPPPKLGEHTKEVIENLDRNPVAPPALTPAPTRRPLEGLKILDFTWAIAAPMATRNLADHGATVVRIESEGRIDVIRNAGPFVNDETHPDNTAQYHSANAGKYMLSLDLSNEAANAVVWDLVDWADVVIEAFTPKAMANWGLDYQSIKARKPEIVMLSSCLMGQTGPMNMYPGFGVLAAALGGFYEITGWPDRPPTGPFLAYTDYTAPRFTVAALMAAVDHRNRTGEGVYVDLSQHESALHLLGPALLDQAANGRTATRTGNASDRYNIHGVYRTAGEDKWIAIVCQDREAEERLRELIGSAQIDDSTIQAWTVSRDRFELQDLLQSSGIAAHVVADSADAVADPQLAHRNHFQRVPQAYAGETLIEGSHYQFSRTPSAALWGGAPIGEHTFEILSDMLGYDGDQIADLAATQALY</sequence>
<name>A0A381PZA7_9ZZZZ</name>
<protein>
    <recommendedName>
        <fullName evidence="3">CoA transferase</fullName>
    </recommendedName>
</protein>
<dbReference type="PANTHER" id="PTHR48207:SF3">
    <property type="entry name" value="SUCCINATE--HYDROXYMETHYLGLUTARATE COA-TRANSFERASE"/>
    <property type="match status" value="1"/>
</dbReference>
<organism evidence="2">
    <name type="scientific">marine metagenome</name>
    <dbReference type="NCBI Taxonomy" id="408172"/>
    <lineage>
        <taxon>unclassified sequences</taxon>
        <taxon>metagenomes</taxon>
        <taxon>ecological metagenomes</taxon>
    </lineage>
</organism>
<dbReference type="GO" id="GO:0008410">
    <property type="term" value="F:CoA-transferase activity"/>
    <property type="evidence" value="ECO:0007669"/>
    <property type="project" value="TreeGrafter"/>
</dbReference>
<dbReference type="PANTHER" id="PTHR48207">
    <property type="entry name" value="SUCCINATE--HYDROXYMETHYLGLUTARATE COA-TRANSFERASE"/>
    <property type="match status" value="1"/>
</dbReference>
<evidence type="ECO:0000256" key="1">
    <source>
        <dbReference type="ARBA" id="ARBA00022679"/>
    </source>
</evidence>
<gene>
    <name evidence="2" type="ORF">METZ01_LOCUS24141</name>
</gene>
<proteinExistence type="predicted"/>
<dbReference type="Gene3D" id="3.30.1540.10">
    <property type="entry name" value="formyl-coa transferase, domain 3"/>
    <property type="match status" value="2"/>
</dbReference>
<dbReference type="AlphaFoldDB" id="A0A381PZA7"/>
<evidence type="ECO:0000313" key="2">
    <source>
        <dbReference type="EMBL" id="SUZ71287.1"/>
    </source>
</evidence>
<dbReference type="InterPro" id="IPR003673">
    <property type="entry name" value="CoA-Trfase_fam_III"/>
</dbReference>
<reference evidence="2" key="1">
    <citation type="submission" date="2018-05" db="EMBL/GenBank/DDBJ databases">
        <authorList>
            <person name="Lanie J.A."/>
            <person name="Ng W.-L."/>
            <person name="Kazmierczak K.M."/>
            <person name="Andrzejewski T.M."/>
            <person name="Davidsen T.M."/>
            <person name="Wayne K.J."/>
            <person name="Tettelin H."/>
            <person name="Glass J.I."/>
            <person name="Rusch D."/>
            <person name="Podicherti R."/>
            <person name="Tsui H.-C.T."/>
            <person name="Winkler M.E."/>
        </authorList>
    </citation>
    <scope>NUCLEOTIDE SEQUENCE</scope>
</reference>
<accession>A0A381PZA7</accession>
<dbReference type="SUPFAM" id="SSF89796">
    <property type="entry name" value="CoA-transferase family III (CaiB/BaiF)"/>
    <property type="match status" value="2"/>
</dbReference>